<protein>
    <submittedName>
        <fullName evidence="1">Uncharacterized protein</fullName>
    </submittedName>
</protein>
<dbReference type="RefSeq" id="WP_369186505.1">
    <property type="nucleotide sequence ID" value="NZ_CP163431.1"/>
</dbReference>
<dbReference type="AlphaFoldDB" id="A0AB39M375"/>
<gene>
    <name evidence="1" type="ORF">AB5J58_03955</name>
</gene>
<sequence>MTNIIETTNDGRYRVRLVHDDHAPNPRHDRDTQVHVITIDTHLGQYILVDRDGGPLAEAWHRLCWNRWKGVDIFTRYVAIFHGGIVLESAPERGARSLWYMTGEEMVALDAGLLSEGYVEAEMEEYEAWAEGDTWAWVIEERVAWTRDGDESASMETWEEVDSCSGYYGAPWARKEAREALRHFVSSLPKEDQAS</sequence>
<reference evidence="1" key="1">
    <citation type="submission" date="2024-07" db="EMBL/GenBank/DDBJ databases">
        <authorList>
            <person name="Yu S.T."/>
        </authorList>
    </citation>
    <scope>NUCLEOTIDE SEQUENCE</scope>
    <source>
        <strain evidence="1">R08</strain>
    </source>
</reference>
<proteinExistence type="predicted"/>
<evidence type="ECO:0000313" key="1">
    <source>
        <dbReference type="EMBL" id="XDP99387.1"/>
    </source>
</evidence>
<name>A0AB39M375_9ACTN</name>
<dbReference type="EMBL" id="CP163431">
    <property type="protein sequence ID" value="XDP99387.1"/>
    <property type="molecule type" value="Genomic_DNA"/>
</dbReference>
<organism evidence="1">
    <name type="scientific">Streptomyces sp. R08</name>
    <dbReference type="NCBI Taxonomy" id="3238624"/>
    <lineage>
        <taxon>Bacteria</taxon>
        <taxon>Bacillati</taxon>
        <taxon>Actinomycetota</taxon>
        <taxon>Actinomycetes</taxon>
        <taxon>Kitasatosporales</taxon>
        <taxon>Streptomycetaceae</taxon>
        <taxon>Streptomyces</taxon>
    </lineage>
</organism>
<accession>A0AB39M375</accession>